<dbReference type="SUPFAM" id="SSF51735">
    <property type="entry name" value="NAD(P)-binding Rossmann-fold domains"/>
    <property type="match status" value="1"/>
</dbReference>
<dbReference type="RefSeq" id="WP_151654053.1">
    <property type="nucleotide sequence ID" value="NZ_WBVX01000047.1"/>
</dbReference>
<dbReference type="Proteomes" id="UP000481643">
    <property type="component" value="Unassembled WGS sequence"/>
</dbReference>
<gene>
    <name evidence="2" type="ORF">F9L08_26615</name>
</gene>
<dbReference type="InterPro" id="IPR051606">
    <property type="entry name" value="Polyketide_Oxido-like"/>
</dbReference>
<evidence type="ECO:0000313" key="3">
    <source>
        <dbReference type="Proteomes" id="UP000481643"/>
    </source>
</evidence>
<dbReference type="PANTHER" id="PTHR43355:SF2">
    <property type="entry name" value="FLAVIN REDUCTASE (NADPH)"/>
    <property type="match status" value="1"/>
</dbReference>
<dbReference type="InterPro" id="IPR016040">
    <property type="entry name" value="NAD(P)-bd_dom"/>
</dbReference>
<dbReference type="EMBL" id="WBVX01000047">
    <property type="protein sequence ID" value="KAB2676379.1"/>
    <property type="molecule type" value="Genomic_DNA"/>
</dbReference>
<name>A0A6L3Y558_9HYPH</name>
<accession>A0A6L3Y558</accession>
<reference evidence="2 3" key="1">
    <citation type="submission" date="2019-09" db="EMBL/GenBank/DDBJ databases">
        <title>Taxonomic organization of the family Brucellaceae based on a phylogenomic approach.</title>
        <authorList>
            <person name="Leclercq S."/>
            <person name="Cloeckaert A."/>
            <person name="Zygmunt M.S."/>
        </authorList>
    </citation>
    <scope>NUCLEOTIDE SEQUENCE [LARGE SCALE GENOMIC DNA]</scope>
    <source>
        <strain evidence="2 3">WS1830</strain>
    </source>
</reference>
<dbReference type="GO" id="GO:0004074">
    <property type="term" value="F:biliverdin reductase [NAD(P)H] activity"/>
    <property type="evidence" value="ECO:0007669"/>
    <property type="project" value="TreeGrafter"/>
</dbReference>
<evidence type="ECO:0000259" key="1">
    <source>
        <dbReference type="Pfam" id="PF13460"/>
    </source>
</evidence>
<evidence type="ECO:0000313" key="2">
    <source>
        <dbReference type="EMBL" id="KAB2676379.1"/>
    </source>
</evidence>
<dbReference type="GO" id="GO:0042602">
    <property type="term" value="F:riboflavin reductase (NADPH) activity"/>
    <property type="evidence" value="ECO:0007669"/>
    <property type="project" value="TreeGrafter"/>
</dbReference>
<protein>
    <submittedName>
        <fullName evidence="2">NAD(P)H-binding protein</fullName>
    </submittedName>
</protein>
<feature type="domain" description="NAD(P)-binding" evidence="1">
    <location>
        <begin position="7"/>
        <end position="197"/>
    </location>
</feature>
<dbReference type="InterPro" id="IPR036291">
    <property type="entry name" value="NAD(P)-bd_dom_sf"/>
</dbReference>
<dbReference type="Gene3D" id="3.40.50.720">
    <property type="entry name" value="NAD(P)-binding Rossmann-like Domain"/>
    <property type="match status" value="1"/>
</dbReference>
<proteinExistence type="predicted"/>
<dbReference type="Pfam" id="PF13460">
    <property type="entry name" value="NAD_binding_10"/>
    <property type="match status" value="1"/>
</dbReference>
<comment type="caution">
    <text evidence="2">The sequence shown here is derived from an EMBL/GenBank/DDBJ whole genome shotgun (WGS) entry which is preliminary data.</text>
</comment>
<dbReference type="AlphaFoldDB" id="A0A6L3Y558"/>
<organism evidence="2 3">
    <name type="scientific">Brucella tritici</name>
    <dbReference type="NCBI Taxonomy" id="94626"/>
    <lineage>
        <taxon>Bacteria</taxon>
        <taxon>Pseudomonadati</taxon>
        <taxon>Pseudomonadota</taxon>
        <taxon>Alphaproteobacteria</taxon>
        <taxon>Hyphomicrobiales</taxon>
        <taxon>Brucellaceae</taxon>
        <taxon>Brucella/Ochrobactrum group</taxon>
        <taxon>Brucella</taxon>
    </lineage>
</organism>
<sequence length="213" mass="23084">MKVTLFGATGKTGPYLIDEALKRGFEVTVFARASTPFEDDRVRVVRGDLLDSAVLREAVRGADAVLSALGPSKTPHPKDLPITRATQAVICAMSQENVTRLIAISTGTAIDPGDGSDWKAWLPAAAIKRLVPGVYLDIVGLADAIRSSGLDWTMVRAAFLKNRPASKSLNVGLYGRVRHSLTVSREDMAKFMFDQIKSREFVGKAPAVSTRER</sequence>
<dbReference type="PANTHER" id="PTHR43355">
    <property type="entry name" value="FLAVIN REDUCTASE (NADPH)"/>
    <property type="match status" value="1"/>
</dbReference>